<dbReference type="SMR" id="A0A482X4G3"/>
<accession>A0A482X4G3</accession>
<dbReference type="InterPro" id="IPR019178">
    <property type="entry name" value="PtdIns-P2-Ptase"/>
</dbReference>
<dbReference type="GO" id="GO:0030670">
    <property type="term" value="C:phagocytic vesicle membrane"/>
    <property type="evidence" value="ECO:0007669"/>
    <property type="project" value="TreeGrafter"/>
</dbReference>
<dbReference type="OrthoDB" id="9939933at2759"/>
<reference evidence="12 13" key="1">
    <citation type="journal article" date="2017" name="Gigascience">
        <title>Genome sequence of the small brown planthopper, Laodelphax striatellus.</title>
        <authorList>
            <person name="Zhu J."/>
            <person name="Jiang F."/>
            <person name="Wang X."/>
            <person name="Yang P."/>
            <person name="Bao Y."/>
            <person name="Zhao W."/>
            <person name="Wang W."/>
            <person name="Lu H."/>
            <person name="Wang Q."/>
            <person name="Cui N."/>
            <person name="Li J."/>
            <person name="Chen X."/>
            <person name="Luo L."/>
            <person name="Yu J."/>
            <person name="Kang L."/>
            <person name="Cui F."/>
        </authorList>
    </citation>
    <scope>NUCLEOTIDE SEQUENCE [LARGE SCALE GENOMIC DNA]</scope>
    <source>
        <strain evidence="12">Lst14</strain>
    </source>
</reference>
<sequence length="278" mass="30129">MPSAGMAKQYVVVCYIAINYVFSVIIVISLFYYILARKSVPIPYDNIDDSSEETCQGGVATVSPVGPDELPPPYQAATAGAGPKVTCRVCQELIDVTSKKDQHVVKCNRCNEATPIKNAPPGKKYVRCPCNCLLICKSTSQRIACPRPDCKQIINLAPSPVTPPVPALPGLCRVSCVHCHDTFLFNTLQNALARCPHCQKVSSVGPDFPRGRGIAFLLVAIVFLLIGAGVTMLTYRYAADKGGTYFVYIGAFIVALAAFFRSMYYFTMKVSVIDGPAL</sequence>
<dbReference type="AlphaFoldDB" id="A0A482X4G3"/>
<evidence type="ECO:0000256" key="7">
    <source>
        <dbReference type="ARBA" id="ARBA00022801"/>
    </source>
</evidence>
<comment type="catalytic activity">
    <reaction evidence="1 11">
        <text>a 1,2-diacyl-sn-glycero-3-phospho-(1D-myo-inositol-4,5-bisphosphate) + H2O = a 1,2-diacyl-sn-glycero-3-phospho-(1D-myo-inositol-5-phosphate) + phosphate</text>
        <dbReference type="Rhea" id="RHEA:25674"/>
        <dbReference type="ChEBI" id="CHEBI:15377"/>
        <dbReference type="ChEBI" id="CHEBI:43474"/>
        <dbReference type="ChEBI" id="CHEBI:57795"/>
        <dbReference type="ChEBI" id="CHEBI:58456"/>
        <dbReference type="EC" id="3.1.3.78"/>
    </reaction>
</comment>
<protein>
    <recommendedName>
        <fullName evidence="4 11">Phosphatidylinositol-4,5-bisphosphate 4-phosphatase</fullName>
        <ecNumber evidence="4 11">3.1.3.78</ecNumber>
    </recommendedName>
</protein>
<keyword evidence="9 11" id="KW-0472">Membrane</keyword>
<keyword evidence="5 11" id="KW-0812">Transmembrane</keyword>
<comment type="subcellular location">
    <subcellularLocation>
        <location evidence="2 11">Late endosome membrane</location>
        <topology evidence="2 11">Multi-pass membrane protein</topology>
    </subcellularLocation>
    <subcellularLocation>
        <location evidence="3 11">Lysosome membrane</location>
        <topology evidence="3 11">Multi-pass membrane protein</topology>
    </subcellularLocation>
</comment>
<evidence type="ECO:0000256" key="4">
    <source>
        <dbReference type="ARBA" id="ARBA00012936"/>
    </source>
</evidence>
<keyword evidence="13" id="KW-1185">Reference proteome</keyword>
<dbReference type="EC" id="3.1.3.78" evidence="4 11"/>
<dbReference type="GO" id="GO:0034597">
    <property type="term" value="F:phosphatidylinositol-4,5-bisphosphate 4-phosphatase activity"/>
    <property type="evidence" value="ECO:0007669"/>
    <property type="project" value="UniProtKB-EC"/>
</dbReference>
<evidence type="ECO:0000313" key="12">
    <source>
        <dbReference type="EMBL" id="RZF40572.1"/>
    </source>
</evidence>
<dbReference type="EMBL" id="QKKF02018167">
    <property type="protein sequence ID" value="RZF40572.1"/>
    <property type="molecule type" value="Genomic_DNA"/>
</dbReference>
<organism evidence="12 13">
    <name type="scientific">Laodelphax striatellus</name>
    <name type="common">Small brown planthopper</name>
    <name type="synonym">Delphax striatella</name>
    <dbReference type="NCBI Taxonomy" id="195883"/>
    <lineage>
        <taxon>Eukaryota</taxon>
        <taxon>Metazoa</taxon>
        <taxon>Ecdysozoa</taxon>
        <taxon>Arthropoda</taxon>
        <taxon>Hexapoda</taxon>
        <taxon>Insecta</taxon>
        <taxon>Pterygota</taxon>
        <taxon>Neoptera</taxon>
        <taxon>Paraneoptera</taxon>
        <taxon>Hemiptera</taxon>
        <taxon>Auchenorrhyncha</taxon>
        <taxon>Fulgoroidea</taxon>
        <taxon>Delphacidae</taxon>
        <taxon>Criomorphinae</taxon>
        <taxon>Laodelphax</taxon>
    </lineage>
</organism>
<evidence type="ECO:0000256" key="11">
    <source>
        <dbReference type="RuleBase" id="RU365008"/>
    </source>
</evidence>
<evidence type="ECO:0000256" key="5">
    <source>
        <dbReference type="ARBA" id="ARBA00022692"/>
    </source>
</evidence>
<keyword evidence="7 11" id="KW-0378">Hydrolase</keyword>
<dbReference type="GO" id="GO:0005886">
    <property type="term" value="C:plasma membrane"/>
    <property type="evidence" value="ECO:0007669"/>
    <property type="project" value="TreeGrafter"/>
</dbReference>
<keyword evidence="8 11" id="KW-1133">Transmembrane helix</keyword>
<dbReference type="STRING" id="195883.A0A482X4G3"/>
<comment type="function">
    <text evidence="11">Catalyzes the hydrolysis of phosphatidylinositol-4,5-bisphosphate (PtdIns-4,5-P2) to phosphatidylinositol-4-phosphate (PtdIns-4-P).</text>
</comment>
<feature type="transmembrane region" description="Helical" evidence="11">
    <location>
        <begin position="245"/>
        <end position="266"/>
    </location>
</feature>
<dbReference type="GO" id="GO:0046856">
    <property type="term" value="P:phosphatidylinositol dephosphorylation"/>
    <property type="evidence" value="ECO:0007669"/>
    <property type="project" value="InterPro"/>
</dbReference>
<dbReference type="Pfam" id="PF09788">
    <property type="entry name" value="Tmemb_55A"/>
    <property type="match status" value="1"/>
</dbReference>
<dbReference type="GO" id="GO:0005765">
    <property type="term" value="C:lysosomal membrane"/>
    <property type="evidence" value="ECO:0007669"/>
    <property type="project" value="UniProtKB-SubCell"/>
</dbReference>
<gene>
    <name evidence="12" type="ORF">LSTR_LSTR013286</name>
</gene>
<evidence type="ECO:0000256" key="8">
    <source>
        <dbReference type="ARBA" id="ARBA00022989"/>
    </source>
</evidence>
<dbReference type="Proteomes" id="UP000291343">
    <property type="component" value="Unassembled WGS sequence"/>
</dbReference>
<evidence type="ECO:0000256" key="9">
    <source>
        <dbReference type="ARBA" id="ARBA00023136"/>
    </source>
</evidence>
<keyword evidence="10 11" id="KW-0458">Lysosome</keyword>
<dbReference type="GO" id="GO:0031902">
    <property type="term" value="C:late endosome membrane"/>
    <property type="evidence" value="ECO:0007669"/>
    <property type="project" value="UniProtKB-SubCell"/>
</dbReference>
<feature type="transmembrane region" description="Helical" evidence="11">
    <location>
        <begin position="12"/>
        <end position="35"/>
    </location>
</feature>
<comment type="caution">
    <text evidence="11">Lacks conserved residue(s) required for the propagation of feature annotation.</text>
</comment>
<dbReference type="InParanoid" id="A0A482X4G3"/>
<evidence type="ECO:0000256" key="10">
    <source>
        <dbReference type="ARBA" id="ARBA00023228"/>
    </source>
</evidence>
<dbReference type="PANTHER" id="PTHR21014">
    <property type="entry name" value="PHOSPHATIDYLINOSITOL-4,5-BISPHOSPHATE 4-PHOSPHATASE"/>
    <property type="match status" value="1"/>
</dbReference>
<evidence type="ECO:0000256" key="2">
    <source>
        <dbReference type="ARBA" id="ARBA00004107"/>
    </source>
</evidence>
<proteinExistence type="predicted"/>
<feature type="transmembrane region" description="Helical" evidence="11">
    <location>
        <begin position="213"/>
        <end position="233"/>
    </location>
</feature>
<evidence type="ECO:0000313" key="13">
    <source>
        <dbReference type="Proteomes" id="UP000291343"/>
    </source>
</evidence>
<dbReference type="FunCoup" id="A0A482X4G3">
    <property type="interactions" value="1057"/>
</dbReference>
<evidence type="ECO:0000256" key="3">
    <source>
        <dbReference type="ARBA" id="ARBA00004155"/>
    </source>
</evidence>
<keyword evidence="6 11" id="KW-0967">Endosome</keyword>
<name>A0A482X4G3_LAOST</name>
<comment type="caution">
    <text evidence="12">The sequence shown here is derived from an EMBL/GenBank/DDBJ whole genome shotgun (WGS) entry which is preliminary data.</text>
</comment>
<evidence type="ECO:0000256" key="1">
    <source>
        <dbReference type="ARBA" id="ARBA00001261"/>
    </source>
</evidence>
<dbReference type="PANTHER" id="PTHR21014:SF6">
    <property type="entry name" value="PHOSPHATIDYLINOSITOL-4,5-BISPHOSPHATE 4-PHOSPHATASE"/>
    <property type="match status" value="1"/>
</dbReference>
<evidence type="ECO:0000256" key="6">
    <source>
        <dbReference type="ARBA" id="ARBA00022753"/>
    </source>
</evidence>